<dbReference type="Proteomes" id="UP001054889">
    <property type="component" value="Unassembled WGS sequence"/>
</dbReference>
<feature type="signal peptide" evidence="2">
    <location>
        <begin position="1"/>
        <end position="29"/>
    </location>
</feature>
<reference evidence="3" key="1">
    <citation type="journal article" date="2018" name="DNA Res.">
        <title>Multiple hybrid de novo genome assembly of finger millet, an orphan allotetraploid crop.</title>
        <authorList>
            <person name="Hatakeyama M."/>
            <person name="Aluri S."/>
            <person name="Balachadran M.T."/>
            <person name="Sivarajan S.R."/>
            <person name="Patrignani A."/>
            <person name="Gruter S."/>
            <person name="Poveda L."/>
            <person name="Shimizu-Inatsugi R."/>
            <person name="Baeten J."/>
            <person name="Francoijs K.J."/>
            <person name="Nataraja K.N."/>
            <person name="Reddy Y.A.N."/>
            <person name="Phadnis S."/>
            <person name="Ravikumar R.L."/>
            <person name="Schlapbach R."/>
            <person name="Sreeman S.M."/>
            <person name="Shimizu K.K."/>
        </authorList>
    </citation>
    <scope>NUCLEOTIDE SEQUENCE</scope>
</reference>
<sequence length="81" mass="8303">MGSGKVGGTEVVAAAVVWTMVEVVVGAAGMPPYPGRPYGSESDGYLKLLAAEEAEAEERVSTSDRHVANTPSGVACPGRRL</sequence>
<keyword evidence="2" id="KW-0732">Signal</keyword>
<evidence type="ECO:0008006" key="5">
    <source>
        <dbReference type="Google" id="ProtNLM"/>
    </source>
</evidence>
<feature type="chain" id="PRO_5043943880" description="Secreted protein" evidence="2">
    <location>
        <begin position="30"/>
        <end position="81"/>
    </location>
</feature>
<feature type="compositionally biased region" description="Basic and acidic residues" evidence="1">
    <location>
        <begin position="57"/>
        <end position="67"/>
    </location>
</feature>
<feature type="region of interest" description="Disordered" evidence="1">
    <location>
        <begin position="56"/>
        <end position="81"/>
    </location>
</feature>
<organism evidence="3 4">
    <name type="scientific">Eleusine coracana subsp. coracana</name>
    <dbReference type="NCBI Taxonomy" id="191504"/>
    <lineage>
        <taxon>Eukaryota</taxon>
        <taxon>Viridiplantae</taxon>
        <taxon>Streptophyta</taxon>
        <taxon>Embryophyta</taxon>
        <taxon>Tracheophyta</taxon>
        <taxon>Spermatophyta</taxon>
        <taxon>Magnoliopsida</taxon>
        <taxon>Liliopsida</taxon>
        <taxon>Poales</taxon>
        <taxon>Poaceae</taxon>
        <taxon>PACMAD clade</taxon>
        <taxon>Chloridoideae</taxon>
        <taxon>Cynodonteae</taxon>
        <taxon>Eleusininae</taxon>
        <taxon>Eleusine</taxon>
    </lineage>
</organism>
<evidence type="ECO:0000256" key="1">
    <source>
        <dbReference type="SAM" id="MobiDB-lite"/>
    </source>
</evidence>
<keyword evidence="4" id="KW-1185">Reference proteome</keyword>
<evidence type="ECO:0000313" key="4">
    <source>
        <dbReference type="Proteomes" id="UP001054889"/>
    </source>
</evidence>
<evidence type="ECO:0000313" key="3">
    <source>
        <dbReference type="EMBL" id="GJN40252.1"/>
    </source>
</evidence>
<name>A0AAV5FZV6_ELECO</name>
<accession>A0AAV5FZV6</accession>
<gene>
    <name evidence="3" type="primary">gb29439</name>
    <name evidence="3" type="ORF">PR202_gb29439</name>
</gene>
<protein>
    <recommendedName>
        <fullName evidence="5">Secreted protein</fullName>
    </recommendedName>
</protein>
<evidence type="ECO:0000256" key="2">
    <source>
        <dbReference type="SAM" id="SignalP"/>
    </source>
</evidence>
<dbReference type="EMBL" id="BQKI01000108">
    <property type="protein sequence ID" value="GJN40252.1"/>
    <property type="molecule type" value="Genomic_DNA"/>
</dbReference>
<comment type="caution">
    <text evidence="3">The sequence shown here is derived from an EMBL/GenBank/DDBJ whole genome shotgun (WGS) entry which is preliminary data.</text>
</comment>
<proteinExistence type="predicted"/>
<reference evidence="3" key="2">
    <citation type="submission" date="2021-12" db="EMBL/GenBank/DDBJ databases">
        <title>Resequencing data analysis of finger millet.</title>
        <authorList>
            <person name="Hatakeyama M."/>
            <person name="Aluri S."/>
            <person name="Balachadran M.T."/>
            <person name="Sivarajan S.R."/>
            <person name="Poveda L."/>
            <person name="Shimizu-Inatsugi R."/>
            <person name="Schlapbach R."/>
            <person name="Sreeman S.M."/>
            <person name="Shimizu K.K."/>
        </authorList>
    </citation>
    <scope>NUCLEOTIDE SEQUENCE</scope>
</reference>
<dbReference type="AlphaFoldDB" id="A0AAV5FZV6"/>